<dbReference type="SUPFAM" id="SSF48452">
    <property type="entry name" value="TPR-like"/>
    <property type="match status" value="1"/>
</dbReference>
<proteinExistence type="predicted"/>
<name>A0AAD3D1V5_9STRA</name>
<accession>A0AAD3D1V5</accession>
<keyword evidence="3" id="KW-1185">Reference proteome</keyword>
<evidence type="ECO:0000313" key="2">
    <source>
        <dbReference type="EMBL" id="GFH56243.1"/>
    </source>
</evidence>
<feature type="compositionally biased region" description="Basic and acidic residues" evidence="1">
    <location>
        <begin position="233"/>
        <end position="245"/>
    </location>
</feature>
<sequence length="281" mass="32245">MAEPHEKFKEGNEHHRPVQEELTKKLREEITYRTRLYGEQQSVAESYNSLALVYHHMLRDSQQALKYHREAMRILTKVKNNPNSSCTKQDIAIRLGVTACDIGNAQWALHKHKEAEKTFHQSISYLDEGGVPENHPRYLAIKNRLTTLYRHTDTPQEVGKDIQEHLPRAIFPPTPSMLPCPLVDFHNIHHNATPDTPVCSVRAKNSYLNDTSWSAGSGSSHSDSNLEDTYLHANDETPSLEEHNSKQGKKRREEEEEFIDRDAIVSGISTNEHAIKRRRSV</sequence>
<organism evidence="2 3">
    <name type="scientific">Chaetoceros tenuissimus</name>
    <dbReference type="NCBI Taxonomy" id="426638"/>
    <lineage>
        <taxon>Eukaryota</taxon>
        <taxon>Sar</taxon>
        <taxon>Stramenopiles</taxon>
        <taxon>Ochrophyta</taxon>
        <taxon>Bacillariophyta</taxon>
        <taxon>Coscinodiscophyceae</taxon>
        <taxon>Chaetocerotophycidae</taxon>
        <taxon>Chaetocerotales</taxon>
        <taxon>Chaetocerotaceae</taxon>
        <taxon>Chaetoceros</taxon>
    </lineage>
</organism>
<dbReference type="AlphaFoldDB" id="A0AAD3D1V5"/>
<feature type="region of interest" description="Disordered" evidence="1">
    <location>
        <begin position="233"/>
        <end position="266"/>
    </location>
</feature>
<reference evidence="2 3" key="1">
    <citation type="journal article" date="2021" name="Sci. Rep.">
        <title>The genome of the diatom Chaetoceros tenuissimus carries an ancient integrated fragment of an extant virus.</title>
        <authorList>
            <person name="Hongo Y."/>
            <person name="Kimura K."/>
            <person name="Takaki Y."/>
            <person name="Yoshida Y."/>
            <person name="Baba S."/>
            <person name="Kobayashi G."/>
            <person name="Nagasaki K."/>
            <person name="Hano T."/>
            <person name="Tomaru Y."/>
        </authorList>
    </citation>
    <scope>NUCLEOTIDE SEQUENCE [LARGE SCALE GENOMIC DNA]</scope>
    <source>
        <strain evidence="2 3">NIES-3715</strain>
    </source>
</reference>
<dbReference type="InterPro" id="IPR011990">
    <property type="entry name" value="TPR-like_helical_dom_sf"/>
</dbReference>
<dbReference type="EMBL" id="BLLK01000051">
    <property type="protein sequence ID" value="GFH56243.1"/>
    <property type="molecule type" value="Genomic_DNA"/>
</dbReference>
<evidence type="ECO:0000256" key="1">
    <source>
        <dbReference type="SAM" id="MobiDB-lite"/>
    </source>
</evidence>
<dbReference type="Proteomes" id="UP001054902">
    <property type="component" value="Unassembled WGS sequence"/>
</dbReference>
<evidence type="ECO:0000313" key="3">
    <source>
        <dbReference type="Proteomes" id="UP001054902"/>
    </source>
</evidence>
<feature type="region of interest" description="Disordered" evidence="1">
    <location>
        <begin position="1"/>
        <end position="20"/>
    </location>
</feature>
<evidence type="ECO:0008006" key="4">
    <source>
        <dbReference type="Google" id="ProtNLM"/>
    </source>
</evidence>
<protein>
    <recommendedName>
        <fullName evidence="4">Kinesin light chain</fullName>
    </recommendedName>
</protein>
<gene>
    <name evidence="2" type="ORF">CTEN210_12719</name>
</gene>
<dbReference type="Gene3D" id="1.25.40.10">
    <property type="entry name" value="Tetratricopeptide repeat domain"/>
    <property type="match status" value="1"/>
</dbReference>
<comment type="caution">
    <text evidence="2">The sequence shown here is derived from an EMBL/GenBank/DDBJ whole genome shotgun (WGS) entry which is preliminary data.</text>
</comment>